<proteinExistence type="predicted"/>
<evidence type="ECO:0000313" key="2">
    <source>
        <dbReference type="Proteomes" id="UP000612282"/>
    </source>
</evidence>
<comment type="caution">
    <text evidence="1">The sequence shown here is derived from an EMBL/GenBank/DDBJ whole genome shotgun (WGS) entry which is preliminary data.</text>
</comment>
<accession>A0ABQ3XR71</accession>
<dbReference type="EMBL" id="BOMG01000117">
    <property type="protein sequence ID" value="GID61021.1"/>
    <property type="molecule type" value="Genomic_DNA"/>
</dbReference>
<name>A0ABQ3XR71_9ACTN</name>
<dbReference type="RefSeq" id="WP_203808580.1">
    <property type="nucleotide sequence ID" value="NZ_BAAAQE010000047.1"/>
</dbReference>
<gene>
    <name evidence="1" type="ORF">Aco03nite_094250</name>
</gene>
<evidence type="ECO:0000313" key="1">
    <source>
        <dbReference type="EMBL" id="GID61021.1"/>
    </source>
</evidence>
<reference evidence="1 2" key="1">
    <citation type="submission" date="2021-01" db="EMBL/GenBank/DDBJ databases">
        <title>Whole genome shotgun sequence of Actinoplanes couchii NBRC 106145.</title>
        <authorList>
            <person name="Komaki H."/>
            <person name="Tamura T."/>
        </authorList>
    </citation>
    <scope>NUCLEOTIDE SEQUENCE [LARGE SCALE GENOMIC DNA]</scope>
    <source>
        <strain evidence="1 2">NBRC 106145</strain>
    </source>
</reference>
<keyword evidence="2" id="KW-1185">Reference proteome</keyword>
<sequence length="280" mass="29521">MSDVFGDLGSVRAPSGVLVLAMAGGIDYWPDLGASLSARAGAVAAAGGGHLRDGLCEAVAVAVADDRPLPVRASTSPSPFDEEPAVAVLEIGLGLPWPADRDRSAPVRLGDLPVDPCGTVIGDAMALDRWTGLEGESDDGLADVTYWGRYEEDAYALFGGERVPWIGVDGIHGWLDLPVAEAEARAAELSAWCERVHGRGLMVAVDEHTDFHRFQRAGFQHPLRVGAIEVGGCPVLGIGWDPGDYAMRHDGGREHGRVYPVTLAAGDSGETLLRWTIPPA</sequence>
<organism evidence="1 2">
    <name type="scientific">Actinoplanes couchii</name>
    <dbReference type="NCBI Taxonomy" id="403638"/>
    <lineage>
        <taxon>Bacteria</taxon>
        <taxon>Bacillati</taxon>
        <taxon>Actinomycetota</taxon>
        <taxon>Actinomycetes</taxon>
        <taxon>Micromonosporales</taxon>
        <taxon>Micromonosporaceae</taxon>
        <taxon>Actinoplanes</taxon>
    </lineage>
</organism>
<protein>
    <submittedName>
        <fullName evidence="1">Uncharacterized protein</fullName>
    </submittedName>
</protein>
<dbReference type="Proteomes" id="UP000612282">
    <property type="component" value="Unassembled WGS sequence"/>
</dbReference>